<keyword evidence="2" id="KW-0646">Protease inhibitor</keyword>
<protein>
    <recommendedName>
        <fullName evidence="4">Cystatin domain-containing protein</fullName>
    </recommendedName>
</protein>
<dbReference type="InterPro" id="IPR046350">
    <property type="entry name" value="Cystatin_sf"/>
</dbReference>
<comment type="similarity">
    <text evidence="1">Belongs to the cystatin family. Phytocystatin subfamily.</text>
</comment>
<proteinExistence type="inferred from homology"/>
<dbReference type="EMBL" id="CM008053">
    <property type="protein sequence ID" value="PAN41672.1"/>
    <property type="molecule type" value="Genomic_DNA"/>
</dbReference>
<evidence type="ECO:0000256" key="1">
    <source>
        <dbReference type="ARBA" id="ARBA00007233"/>
    </source>
</evidence>
<keyword evidence="3" id="KW-0789">Thiol protease inhibitor</keyword>
<name>A0A2S3ID42_9POAL</name>
<dbReference type="GO" id="GO:0004869">
    <property type="term" value="F:cysteine-type endopeptidase inhibitor activity"/>
    <property type="evidence" value="ECO:0007669"/>
    <property type="project" value="UniProtKB-KW"/>
</dbReference>
<evidence type="ECO:0000313" key="5">
    <source>
        <dbReference type="EMBL" id="PAN41672.1"/>
    </source>
</evidence>
<organism evidence="5">
    <name type="scientific">Panicum hallii</name>
    <dbReference type="NCBI Taxonomy" id="206008"/>
    <lineage>
        <taxon>Eukaryota</taxon>
        <taxon>Viridiplantae</taxon>
        <taxon>Streptophyta</taxon>
        <taxon>Embryophyta</taxon>
        <taxon>Tracheophyta</taxon>
        <taxon>Spermatophyta</taxon>
        <taxon>Magnoliopsida</taxon>
        <taxon>Liliopsida</taxon>
        <taxon>Poales</taxon>
        <taxon>Poaceae</taxon>
        <taxon>PACMAD clade</taxon>
        <taxon>Panicoideae</taxon>
        <taxon>Panicodae</taxon>
        <taxon>Paniceae</taxon>
        <taxon>Panicinae</taxon>
        <taxon>Panicum</taxon>
        <taxon>Panicum sect. Panicum</taxon>
    </lineage>
</organism>
<dbReference type="CDD" id="cd00042">
    <property type="entry name" value="CY"/>
    <property type="match status" value="1"/>
</dbReference>
<sequence length="167" mass="17817">MASLTTNALCIPIMAAAAAAPRRCRSLIMARASPAKHNERQDPAVKVDAAAGRRRAMVLFSAAAITASTAAAVRSARAGVSTKTGQWVDIENVADPYVQDLGKWAVMEHNSRTGEDLQFDRVFGGSQQQDVAGMYYFLAIKTTGGPSPSYEANLFASLPQLNSFKPL</sequence>
<evidence type="ECO:0000256" key="2">
    <source>
        <dbReference type="ARBA" id="ARBA00022690"/>
    </source>
</evidence>
<dbReference type="Gene3D" id="3.10.450.10">
    <property type="match status" value="1"/>
</dbReference>
<dbReference type="Proteomes" id="UP000243499">
    <property type="component" value="Chromosome 8"/>
</dbReference>
<dbReference type="PANTHER" id="PTHR47116">
    <property type="entry name" value="PHLOEM FILAMENT PROTEIN"/>
    <property type="match status" value="1"/>
</dbReference>
<evidence type="ECO:0000256" key="3">
    <source>
        <dbReference type="ARBA" id="ARBA00022704"/>
    </source>
</evidence>
<dbReference type="AlphaFoldDB" id="A0A2S3ID42"/>
<accession>A0A2S3ID42</accession>
<evidence type="ECO:0000259" key="4">
    <source>
        <dbReference type="Pfam" id="PF16845"/>
    </source>
</evidence>
<dbReference type="Pfam" id="PF16845">
    <property type="entry name" value="SQAPI"/>
    <property type="match status" value="1"/>
</dbReference>
<dbReference type="Gramene" id="PAN41672">
    <property type="protein sequence ID" value="PAN41672"/>
    <property type="gene ID" value="PAHAL_8G061200"/>
</dbReference>
<dbReference type="InterPro" id="IPR000010">
    <property type="entry name" value="Cystatin_dom"/>
</dbReference>
<feature type="domain" description="Cystatin" evidence="4">
    <location>
        <begin position="90"/>
        <end position="166"/>
    </location>
</feature>
<reference evidence="5" key="1">
    <citation type="submission" date="2018-04" db="EMBL/GenBank/DDBJ databases">
        <title>WGS assembly of Panicum hallii.</title>
        <authorList>
            <person name="Lovell J."/>
            <person name="Jenkins J."/>
            <person name="Lowry D."/>
            <person name="Mamidi S."/>
            <person name="Sreedasyam A."/>
            <person name="Weng X."/>
            <person name="Barry K."/>
            <person name="Bonette J."/>
            <person name="Campitelli B."/>
            <person name="Daum C."/>
            <person name="Gordon S."/>
            <person name="Gould B."/>
            <person name="Lipzen A."/>
            <person name="Macqueen A."/>
            <person name="Palacio-Mejia J."/>
            <person name="Plott C."/>
            <person name="Shakirov E."/>
            <person name="Shu S."/>
            <person name="Yoshinaga Y."/>
            <person name="Zane M."/>
            <person name="Rokhsar D."/>
            <person name="Grimwood J."/>
            <person name="Schmutz J."/>
            <person name="Juenger T."/>
        </authorList>
    </citation>
    <scope>NUCLEOTIDE SEQUENCE [LARGE SCALE GENOMIC DNA]</scope>
    <source>
        <strain evidence="5">FIL2</strain>
    </source>
</reference>
<dbReference type="SUPFAM" id="SSF54403">
    <property type="entry name" value="Cystatin/monellin"/>
    <property type="match status" value="1"/>
</dbReference>
<dbReference type="InterPro" id="IPR027214">
    <property type="entry name" value="Cystatin"/>
</dbReference>
<gene>
    <name evidence="5" type="ORF">PAHAL_8G061200</name>
</gene>